<protein>
    <submittedName>
        <fullName evidence="2">Ser-rich protein</fullName>
    </submittedName>
</protein>
<organism evidence="2">
    <name type="scientific">Bracoviriform facetosae</name>
    <dbReference type="NCBI Taxonomy" id="2083300"/>
    <lineage>
        <taxon>Viruses</taxon>
        <taxon>Viruses incertae sedis</taxon>
        <taxon>Polydnaviriformidae</taxon>
        <taxon>Bracoviriform</taxon>
    </lineage>
</organism>
<sequence>MADRKQTMYKKTSEKDMPSLVRAFQKLSPLKRQYVELSKSDSTSSVSSGSSFVFKSFVSMTPLEKSSLSSSKYQSASLQPGTSGLKGKEMKKEKELLQKLKKNVKDTSKTLNEYVAIRNSKK</sequence>
<evidence type="ECO:0000313" key="2">
    <source>
        <dbReference type="EMBL" id="AGO14379.1"/>
    </source>
</evidence>
<name>R9XJ38_9VIRU</name>
<accession>R9XJ38</accession>
<gene>
    <name evidence="2" type="ORF">CsmBV32.15</name>
</gene>
<evidence type="ECO:0000256" key="1">
    <source>
        <dbReference type="SAM" id="MobiDB-lite"/>
    </source>
</evidence>
<dbReference type="EMBL" id="EF710638">
    <property type="protein sequence ID" value="AGO14379.1"/>
    <property type="molecule type" value="Genomic_DNA"/>
</dbReference>
<reference evidence="2" key="1">
    <citation type="submission" date="2013-06" db="EMBL/GenBank/DDBJ databases">
        <title>Bracovirus Evolution: Comparative Genomics of Multiple Viral and Proviral Genomes.</title>
        <authorList>
            <person name="Desjardins C.A."/>
            <person name="Gundersen-Rindal D.E."/>
            <person name="Hostetler J.B."/>
            <person name="Tallon L.J."/>
            <person name="Utterback T.R."/>
            <person name="Fuester R.W."/>
            <person name="Schatz M.C."/>
            <person name="Pedroni M.J."/>
            <person name="Fadrosh D.W."/>
            <person name="Haas B.J."/>
            <person name="Toms B.S."/>
            <person name="Chen D."/>
            <person name="Nene V."/>
        </authorList>
    </citation>
    <scope>NUCLEOTIDE SEQUENCE</scope>
</reference>
<proteinExistence type="predicted"/>
<feature type="region of interest" description="Disordered" evidence="1">
    <location>
        <begin position="69"/>
        <end position="92"/>
    </location>
</feature>
<feature type="compositionally biased region" description="Low complexity" evidence="1">
    <location>
        <begin position="69"/>
        <end position="79"/>
    </location>
</feature>